<organism evidence="3 4">
    <name type="scientific">Pontibacillus yanchengensis Y32</name>
    <dbReference type="NCBI Taxonomy" id="1385514"/>
    <lineage>
        <taxon>Bacteria</taxon>
        <taxon>Bacillati</taxon>
        <taxon>Bacillota</taxon>
        <taxon>Bacilli</taxon>
        <taxon>Bacillales</taxon>
        <taxon>Bacillaceae</taxon>
        <taxon>Pontibacillus</taxon>
    </lineage>
</organism>
<feature type="chain" id="PRO_5038988166" description="Lipoprotein" evidence="2">
    <location>
        <begin position="21"/>
        <end position="271"/>
    </location>
</feature>
<sequence length="271" mass="30522">MKWKLILGLIGIICLLCACSNEEQAIQHNQDKNEENHQENDSNKENQGPEKGEQSQVTLTFQPAEVKKLKSTQPKDDWEKIGKKLVNITKDKEGSLSFYSPVSKEETDSEKNEVHAIITVEETQYDIGIVGQYGMDAIDIQQVDVTNDKQTELLITGDMGPTSNEMNVIGYQNESLVKLLTAGNGDLVNIDNDDAKELISHSKKASPPYVWVYRWKNDHFEKGDVAKATPGKAVLIVKRDNQKVLKVIMEKQDPKYFQYSKGRLKPVTIDG</sequence>
<dbReference type="OrthoDB" id="1954430at2"/>
<feature type="region of interest" description="Disordered" evidence="1">
    <location>
        <begin position="29"/>
        <end position="57"/>
    </location>
</feature>
<accession>A0A0A2TAA6</accession>
<dbReference type="AlphaFoldDB" id="A0A0A2TAA6"/>
<name>A0A0A2TAA6_9BACI</name>
<evidence type="ECO:0000256" key="1">
    <source>
        <dbReference type="SAM" id="MobiDB-lite"/>
    </source>
</evidence>
<dbReference type="eggNOG" id="ENOG5032G3B">
    <property type="taxonomic scope" value="Bacteria"/>
</dbReference>
<evidence type="ECO:0008006" key="5">
    <source>
        <dbReference type="Google" id="ProtNLM"/>
    </source>
</evidence>
<evidence type="ECO:0000313" key="4">
    <source>
        <dbReference type="Proteomes" id="UP000030147"/>
    </source>
</evidence>
<dbReference type="PROSITE" id="PS51257">
    <property type="entry name" value="PROKAR_LIPOPROTEIN"/>
    <property type="match status" value="1"/>
</dbReference>
<feature type="signal peptide" evidence="2">
    <location>
        <begin position="1"/>
        <end position="20"/>
    </location>
</feature>
<dbReference type="RefSeq" id="WP_036819253.1">
    <property type="nucleotide sequence ID" value="NZ_AVBF01000024.1"/>
</dbReference>
<dbReference type="EMBL" id="AVBF01000024">
    <property type="protein sequence ID" value="KGP72757.1"/>
    <property type="molecule type" value="Genomic_DNA"/>
</dbReference>
<reference evidence="3 4" key="1">
    <citation type="journal article" date="2015" name="Stand. Genomic Sci.">
        <title>High quality draft genome sequence of the moderately halophilic bacterium Pontibacillus yanchengensis Y32(T) and comparison among Pontibacillus genomes.</title>
        <authorList>
            <person name="Huang J."/>
            <person name="Qiao Z.X."/>
            <person name="Tang J.W."/>
            <person name="Wang G."/>
        </authorList>
    </citation>
    <scope>NUCLEOTIDE SEQUENCE [LARGE SCALE GENOMIC DNA]</scope>
    <source>
        <strain evidence="3 4">Y32</strain>
    </source>
</reference>
<keyword evidence="4" id="KW-1185">Reference proteome</keyword>
<dbReference type="Proteomes" id="UP000030147">
    <property type="component" value="Unassembled WGS sequence"/>
</dbReference>
<keyword evidence="2" id="KW-0732">Signal</keyword>
<comment type="caution">
    <text evidence="3">The sequence shown here is derived from an EMBL/GenBank/DDBJ whole genome shotgun (WGS) entry which is preliminary data.</text>
</comment>
<evidence type="ECO:0000313" key="3">
    <source>
        <dbReference type="EMBL" id="KGP72757.1"/>
    </source>
</evidence>
<proteinExistence type="predicted"/>
<evidence type="ECO:0000256" key="2">
    <source>
        <dbReference type="SAM" id="SignalP"/>
    </source>
</evidence>
<protein>
    <recommendedName>
        <fullName evidence="5">Lipoprotein</fullName>
    </recommendedName>
</protein>
<gene>
    <name evidence="3" type="ORF">N782_10875</name>
</gene>
<feature type="compositionally biased region" description="Basic and acidic residues" evidence="1">
    <location>
        <begin position="29"/>
        <end position="53"/>
    </location>
</feature>